<dbReference type="GO" id="GO:0016787">
    <property type="term" value="F:hydrolase activity"/>
    <property type="evidence" value="ECO:0007669"/>
    <property type="project" value="UniProtKB-KW"/>
</dbReference>
<dbReference type="PANTHER" id="PTHR42796:SF4">
    <property type="entry name" value="FUMARYLACETOACETATE HYDROLASE DOMAIN-CONTAINING PROTEIN 2A"/>
    <property type="match status" value="1"/>
</dbReference>
<feature type="domain" description="Fumarylacetoacetase-like C-terminal" evidence="3">
    <location>
        <begin position="74"/>
        <end position="321"/>
    </location>
</feature>
<dbReference type="Pfam" id="PF10370">
    <property type="entry name" value="Rv2993c-like_N"/>
    <property type="match status" value="1"/>
</dbReference>
<evidence type="ECO:0000259" key="3">
    <source>
        <dbReference type="Pfam" id="PF01557"/>
    </source>
</evidence>
<dbReference type="GO" id="GO:0046872">
    <property type="term" value="F:metal ion binding"/>
    <property type="evidence" value="ECO:0007669"/>
    <property type="project" value="UniProtKB-KW"/>
</dbReference>
<evidence type="ECO:0000256" key="2">
    <source>
        <dbReference type="ARBA" id="ARBA00022723"/>
    </source>
</evidence>
<dbReference type="AlphaFoldDB" id="A0A3Q8GXM4"/>
<evidence type="ECO:0000259" key="4">
    <source>
        <dbReference type="Pfam" id="PF10370"/>
    </source>
</evidence>
<dbReference type="SUPFAM" id="SSF56529">
    <property type="entry name" value="FAH"/>
    <property type="match status" value="1"/>
</dbReference>
<reference evidence="5" key="1">
    <citation type="submission" date="2018-03" db="EMBL/GenBank/DDBJ databases">
        <title>Statistical metabolomics uncovers the fulvuthiacenes as novel methoxymethacrylate secondary metabolites.</title>
        <authorList>
            <person name="Panter F."/>
            <person name="Krug D."/>
            <person name="Mueller R."/>
        </authorList>
    </citation>
    <scope>NUCLEOTIDE SEQUENCE</scope>
    <source>
        <strain evidence="5">SBMx132</strain>
    </source>
</reference>
<dbReference type="PANTHER" id="PTHR42796">
    <property type="entry name" value="FUMARYLACETOACETATE HYDROLASE DOMAIN-CONTAINING PROTEIN 2A-RELATED"/>
    <property type="match status" value="1"/>
</dbReference>
<evidence type="ECO:0000256" key="1">
    <source>
        <dbReference type="ARBA" id="ARBA00010211"/>
    </source>
</evidence>
<gene>
    <name evidence="5" type="primary">ftaF</name>
</gene>
<dbReference type="InterPro" id="IPR011234">
    <property type="entry name" value="Fumarylacetoacetase-like_C"/>
</dbReference>
<keyword evidence="5" id="KW-0378">Hydrolase</keyword>
<dbReference type="InterPro" id="IPR051121">
    <property type="entry name" value="FAH"/>
</dbReference>
<feature type="domain" description="Rv2993c-like N-terminal" evidence="4">
    <location>
        <begin position="4"/>
        <end position="67"/>
    </location>
</feature>
<dbReference type="Pfam" id="PF01557">
    <property type="entry name" value="FAA_hydrolase"/>
    <property type="match status" value="1"/>
</dbReference>
<comment type="similarity">
    <text evidence="1">Belongs to the FAH family.</text>
</comment>
<sequence>MGIHVARFKTGNEVRWGWVRARQVVPIPGQYPSLGEFLEKGQEHAWSMSVGGGGKGLPLAEVEVLSPVTSPCNVVCQGQNYRSHMLEVGLDPDAKDFNQFFRKACSSLTSSTADIVRPRRVRMLDYEIELGLVIGRRVQGPMQVTRARLHEVVAGLVMGNDISARDLQLIEGQWHKAKSFRTFCPVGPFLYLLAPEDLDRLMDLRLSLSVNGELRQNASTAEMIYPPEETLTELSEVMDLFPGDLVLTGTPSGVGAGRTVSRLARGVGSFIRLFLSDRTLAKLILKSSNTAAYLKEGDVIRASISSPDGVIHLGMQENRVVAQESVTVVDGTAPVIRVGGI</sequence>
<dbReference type="InterPro" id="IPR018833">
    <property type="entry name" value="Rv2993c-like_N"/>
</dbReference>
<evidence type="ECO:0000313" key="5">
    <source>
        <dbReference type="EMBL" id="AXM42953.1"/>
    </source>
</evidence>
<dbReference type="EMBL" id="MH069655">
    <property type="protein sequence ID" value="AXM42953.1"/>
    <property type="molecule type" value="Genomic_DNA"/>
</dbReference>
<name>A0A3Q8GXM4_MYXFU</name>
<organism evidence="5">
    <name type="scientific">Myxococcus fulvus</name>
    <dbReference type="NCBI Taxonomy" id="33"/>
    <lineage>
        <taxon>Bacteria</taxon>
        <taxon>Pseudomonadati</taxon>
        <taxon>Myxococcota</taxon>
        <taxon>Myxococcia</taxon>
        <taxon>Myxococcales</taxon>
        <taxon>Cystobacterineae</taxon>
        <taxon>Myxococcaceae</taxon>
        <taxon>Myxococcus</taxon>
    </lineage>
</organism>
<dbReference type="InterPro" id="IPR036663">
    <property type="entry name" value="Fumarylacetoacetase_C_sf"/>
</dbReference>
<dbReference type="Gene3D" id="3.90.850.10">
    <property type="entry name" value="Fumarylacetoacetase-like, C-terminal domain"/>
    <property type="match status" value="1"/>
</dbReference>
<keyword evidence="2" id="KW-0479">Metal-binding</keyword>
<dbReference type="GO" id="GO:0044281">
    <property type="term" value="P:small molecule metabolic process"/>
    <property type="evidence" value="ECO:0007669"/>
    <property type="project" value="UniProtKB-ARBA"/>
</dbReference>
<accession>A0A3Q8GXM4</accession>
<protein>
    <submittedName>
        <fullName evidence="5">Alphahydroxyglycine hydrolase-like protein</fullName>
    </submittedName>
</protein>
<proteinExistence type="inferred from homology"/>